<evidence type="ECO:0000256" key="4">
    <source>
        <dbReference type="ARBA" id="ARBA00035256"/>
    </source>
</evidence>
<dbReference type="HAMAP" id="MF_00291_B">
    <property type="entry name" value="Ribosomal_uS2_B"/>
    <property type="match status" value="1"/>
</dbReference>
<protein>
    <recommendedName>
        <fullName evidence="4 5">Small ribosomal subunit protein uS2</fullName>
    </recommendedName>
</protein>
<dbReference type="InterPro" id="IPR001865">
    <property type="entry name" value="Ribosomal_uS2"/>
</dbReference>
<evidence type="ECO:0000256" key="7">
    <source>
        <dbReference type="SAM" id="MobiDB-lite"/>
    </source>
</evidence>
<dbReference type="GO" id="GO:0022627">
    <property type="term" value="C:cytosolic small ribosomal subunit"/>
    <property type="evidence" value="ECO:0007669"/>
    <property type="project" value="TreeGrafter"/>
</dbReference>
<dbReference type="PANTHER" id="PTHR12534:SF0">
    <property type="entry name" value="SMALL RIBOSOMAL SUBUNIT PROTEIN US2M"/>
    <property type="match status" value="1"/>
</dbReference>
<comment type="caution">
    <text evidence="8">The sequence shown here is derived from an EMBL/GenBank/DDBJ whole genome shotgun (WGS) entry which is preliminary data.</text>
</comment>
<evidence type="ECO:0000313" key="8">
    <source>
        <dbReference type="EMBL" id="PID56895.1"/>
    </source>
</evidence>
<dbReference type="EMBL" id="PDPS01000030">
    <property type="protein sequence ID" value="PID56895.1"/>
    <property type="molecule type" value="Genomic_DNA"/>
</dbReference>
<dbReference type="InterPro" id="IPR005706">
    <property type="entry name" value="Ribosomal_uS2_bac/mit/plastid"/>
</dbReference>
<dbReference type="NCBIfam" id="TIGR01011">
    <property type="entry name" value="rpsB_bact"/>
    <property type="match status" value="1"/>
</dbReference>
<dbReference type="CDD" id="cd01425">
    <property type="entry name" value="RPS2"/>
    <property type="match status" value="1"/>
</dbReference>
<sequence length="256" mass="29365">MSTIKMKELLEAGVHFGHQTKRWNPKMKPYIFDERNNIYVINLQKTVKKFKEASHFIADIIANKGTILFVGTKKQAKDAIRDEALRCEMFYVNQRWLGGTLTNFTTIQQSTRRLRQLEEMKEKGEFSAISKKEALQLEREIDRKEKFLGGIKTMERLPDVVFVVDPKKEKIAVHEANKLGIPVVAIVDTNCDPDPIDFVVPGNDDAIRAIKLFASRIADTVIEGQHLYQETLVSQEKDTSVPDEKNEETTPKETEE</sequence>
<dbReference type="InterPro" id="IPR023591">
    <property type="entry name" value="Ribosomal_uS2_flav_dom_sf"/>
</dbReference>
<dbReference type="InterPro" id="IPR018130">
    <property type="entry name" value="Ribosomal_uS2_CS"/>
</dbReference>
<gene>
    <name evidence="5 8" type="primary">rpsB</name>
    <name evidence="8" type="ORF">CSB45_09555</name>
</gene>
<comment type="similarity">
    <text evidence="1 5 6">Belongs to the universal ribosomal protein uS2 family.</text>
</comment>
<dbReference type="Gene3D" id="1.10.287.610">
    <property type="entry name" value="Helix hairpin bin"/>
    <property type="match status" value="1"/>
</dbReference>
<feature type="region of interest" description="Disordered" evidence="7">
    <location>
        <begin position="232"/>
        <end position="256"/>
    </location>
</feature>
<reference evidence="8 9" key="1">
    <citation type="submission" date="2017-10" db="EMBL/GenBank/DDBJ databases">
        <title>Novel microbial diversity and functional potential in the marine mammal oral microbiome.</title>
        <authorList>
            <person name="Dudek N.K."/>
            <person name="Sun C.L."/>
            <person name="Burstein D."/>
            <person name="Kantor R.S."/>
            <person name="Aliaga Goltsman D.S."/>
            <person name="Bik E.M."/>
            <person name="Thomas B.C."/>
            <person name="Banfield J.F."/>
            <person name="Relman D.A."/>
        </authorList>
    </citation>
    <scope>NUCLEOTIDE SEQUENCE [LARGE SCALE GENOMIC DNA]</scope>
    <source>
        <strain evidence="8">DOLZORAL124_49_17</strain>
    </source>
</reference>
<evidence type="ECO:0000256" key="5">
    <source>
        <dbReference type="HAMAP-Rule" id="MF_00291"/>
    </source>
</evidence>
<dbReference type="AlphaFoldDB" id="A0A2G6E4A7"/>
<dbReference type="GO" id="GO:0006412">
    <property type="term" value="P:translation"/>
    <property type="evidence" value="ECO:0007669"/>
    <property type="project" value="UniProtKB-UniRule"/>
</dbReference>
<keyword evidence="3 5" id="KW-0687">Ribonucleoprotein</keyword>
<dbReference type="PRINTS" id="PR00395">
    <property type="entry name" value="RIBOSOMALS2"/>
</dbReference>
<feature type="compositionally biased region" description="Basic and acidic residues" evidence="7">
    <location>
        <begin position="235"/>
        <end position="256"/>
    </location>
</feature>
<name>A0A2G6E4A7_9BACT</name>
<organism evidence="8 9">
    <name type="scientific">candidate division KSB3 bacterium</name>
    <dbReference type="NCBI Taxonomy" id="2044937"/>
    <lineage>
        <taxon>Bacteria</taxon>
        <taxon>candidate division KSB3</taxon>
    </lineage>
</organism>
<dbReference type="FunFam" id="1.10.287.610:FF:000001">
    <property type="entry name" value="30S ribosomal protein S2"/>
    <property type="match status" value="1"/>
</dbReference>
<dbReference type="GO" id="GO:0003735">
    <property type="term" value="F:structural constituent of ribosome"/>
    <property type="evidence" value="ECO:0007669"/>
    <property type="project" value="InterPro"/>
</dbReference>
<keyword evidence="2 5" id="KW-0689">Ribosomal protein</keyword>
<dbReference type="Pfam" id="PF00318">
    <property type="entry name" value="Ribosomal_S2"/>
    <property type="match status" value="1"/>
</dbReference>
<proteinExistence type="inferred from homology"/>
<evidence type="ECO:0000256" key="2">
    <source>
        <dbReference type="ARBA" id="ARBA00022980"/>
    </source>
</evidence>
<evidence type="ECO:0000256" key="3">
    <source>
        <dbReference type="ARBA" id="ARBA00023274"/>
    </source>
</evidence>
<evidence type="ECO:0000256" key="6">
    <source>
        <dbReference type="RuleBase" id="RU003631"/>
    </source>
</evidence>
<dbReference type="Gene3D" id="3.40.50.10490">
    <property type="entry name" value="Glucose-6-phosphate isomerase like protein, domain 1"/>
    <property type="match status" value="1"/>
</dbReference>
<dbReference type="PROSITE" id="PS00963">
    <property type="entry name" value="RIBOSOMAL_S2_2"/>
    <property type="match status" value="1"/>
</dbReference>
<accession>A0A2G6E4A7</accession>
<dbReference type="PANTHER" id="PTHR12534">
    <property type="entry name" value="30S RIBOSOMAL PROTEIN S2 PROKARYOTIC AND ORGANELLAR"/>
    <property type="match status" value="1"/>
</dbReference>
<dbReference type="Proteomes" id="UP000229740">
    <property type="component" value="Unassembled WGS sequence"/>
</dbReference>
<evidence type="ECO:0000313" key="9">
    <source>
        <dbReference type="Proteomes" id="UP000229740"/>
    </source>
</evidence>
<dbReference type="SUPFAM" id="SSF52313">
    <property type="entry name" value="Ribosomal protein S2"/>
    <property type="match status" value="1"/>
</dbReference>
<dbReference type="PROSITE" id="PS00962">
    <property type="entry name" value="RIBOSOMAL_S2_1"/>
    <property type="match status" value="1"/>
</dbReference>
<evidence type="ECO:0000256" key="1">
    <source>
        <dbReference type="ARBA" id="ARBA00006242"/>
    </source>
</evidence>